<dbReference type="PROSITE" id="PS51318">
    <property type="entry name" value="TAT"/>
    <property type="match status" value="1"/>
</dbReference>
<protein>
    <submittedName>
        <fullName evidence="1">Uncharacterized protein</fullName>
    </submittedName>
</protein>
<dbReference type="Pfam" id="PF07394">
    <property type="entry name" value="DUF1501"/>
    <property type="match status" value="1"/>
</dbReference>
<dbReference type="AlphaFoldDB" id="A0A382SIV7"/>
<accession>A0A382SIV7</accession>
<evidence type="ECO:0000313" key="1">
    <source>
        <dbReference type="EMBL" id="SVD09492.1"/>
    </source>
</evidence>
<dbReference type="InterPro" id="IPR006311">
    <property type="entry name" value="TAT_signal"/>
</dbReference>
<proteinExistence type="predicted"/>
<feature type="non-terminal residue" evidence="1">
    <location>
        <position position="130"/>
    </location>
</feature>
<reference evidence="1" key="1">
    <citation type="submission" date="2018-05" db="EMBL/GenBank/DDBJ databases">
        <authorList>
            <person name="Lanie J.A."/>
            <person name="Ng W.-L."/>
            <person name="Kazmierczak K.M."/>
            <person name="Andrzejewski T.M."/>
            <person name="Davidsen T.M."/>
            <person name="Wayne K.J."/>
            <person name="Tettelin H."/>
            <person name="Glass J.I."/>
            <person name="Rusch D."/>
            <person name="Podicherti R."/>
            <person name="Tsui H.-C.T."/>
            <person name="Winkler M.E."/>
        </authorList>
    </citation>
    <scope>NUCLEOTIDE SEQUENCE</scope>
</reference>
<gene>
    <name evidence="1" type="ORF">METZ01_LOCUS362346</name>
</gene>
<dbReference type="InterPro" id="IPR010869">
    <property type="entry name" value="DUF1501"/>
</dbReference>
<dbReference type="EMBL" id="UINC01129239">
    <property type="protein sequence ID" value="SVD09492.1"/>
    <property type="molecule type" value="Genomic_DNA"/>
</dbReference>
<name>A0A382SIV7_9ZZZZ</name>
<sequence>MNDTLTDFDLLQSRRSFLLNSGMGLGTAVLASLLSKQGFAANAGSVTKPKAKRIIFLFMAGAPSQVDLFDYKPDLHKLFKTELPKSISQGQRVTAMTRGKQQLVAPSTFKFAQKGKSGVWMSELLPHLSG</sequence>
<organism evidence="1">
    <name type="scientific">marine metagenome</name>
    <dbReference type="NCBI Taxonomy" id="408172"/>
    <lineage>
        <taxon>unclassified sequences</taxon>
        <taxon>metagenomes</taxon>
        <taxon>ecological metagenomes</taxon>
    </lineage>
</organism>